<name>A0A9P8APX9_9AGAR</name>
<dbReference type="GeneID" id="66102774"/>
<sequence>MRTPMFKSRRKDETSECTQKRYGRSLFAQILHKLCGFPKFIDYLRQVIKVLDLSKYEVCLIPEERFQDGSFAVWIISEEYYEKSPIFALRLAVTRAGRNTFLAVFGSISHDYSQLFVLSQASECLCNIRAELSS</sequence>
<organism evidence="1 2">
    <name type="scientific">Guyanagaster necrorhizus</name>
    <dbReference type="NCBI Taxonomy" id="856835"/>
    <lineage>
        <taxon>Eukaryota</taxon>
        <taxon>Fungi</taxon>
        <taxon>Dikarya</taxon>
        <taxon>Basidiomycota</taxon>
        <taxon>Agaricomycotina</taxon>
        <taxon>Agaricomycetes</taxon>
        <taxon>Agaricomycetidae</taxon>
        <taxon>Agaricales</taxon>
        <taxon>Marasmiineae</taxon>
        <taxon>Physalacriaceae</taxon>
        <taxon>Guyanagaster</taxon>
    </lineage>
</organism>
<evidence type="ECO:0000313" key="2">
    <source>
        <dbReference type="Proteomes" id="UP000812287"/>
    </source>
</evidence>
<reference evidence="1" key="1">
    <citation type="submission" date="2020-11" db="EMBL/GenBank/DDBJ databases">
        <title>Adaptations for nitrogen fixation in a non-lichenized fungal sporocarp promotes dispersal by wood-feeding termites.</title>
        <authorList>
            <consortium name="DOE Joint Genome Institute"/>
            <person name="Koch R.A."/>
            <person name="Yoon G."/>
            <person name="Arayal U."/>
            <person name="Lail K."/>
            <person name="Amirebrahimi M."/>
            <person name="Labutti K."/>
            <person name="Lipzen A."/>
            <person name="Riley R."/>
            <person name="Barry K."/>
            <person name="Henrissat B."/>
            <person name="Grigoriev I.V."/>
            <person name="Herr J.R."/>
            <person name="Aime M.C."/>
        </authorList>
    </citation>
    <scope>NUCLEOTIDE SEQUENCE</scope>
    <source>
        <strain evidence="1">MCA 3950</strain>
    </source>
</reference>
<protein>
    <submittedName>
        <fullName evidence="1">Uncharacterized protein</fullName>
    </submittedName>
</protein>
<evidence type="ECO:0000313" key="1">
    <source>
        <dbReference type="EMBL" id="KAG7443808.1"/>
    </source>
</evidence>
<keyword evidence="2" id="KW-1185">Reference proteome</keyword>
<proteinExistence type="predicted"/>
<accession>A0A9P8APX9</accession>
<comment type="caution">
    <text evidence="1">The sequence shown here is derived from an EMBL/GenBank/DDBJ whole genome shotgun (WGS) entry which is preliminary data.</text>
</comment>
<dbReference type="Proteomes" id="UP000812287">
    <property type="component" value="Unassembled WGS sequence"/>
</dbReference>
<gene>
    <name evidence="1" type="ORF">BT62DRAFT_315771</name>
</gene>
<dbReference type="EMBL" id="MU250543">
    <property type="protein sequence ID" value="KAG7443808.1"/>
    <property type="molecule type" value="Genomic_DNA"/>
</dbReference>
<dbReference type="AlphaFoldDB" id="A0A9P8APX9"/>
<dbReference type="RefSeq" id="XP_043037308.1">
    <property type="nucleotide sequence ID" value="XM_043180478.1"/>
</dbReference>